<evidence type="ECO:0000313" key="9">
    <source>
        <dbReference type="Proteomes" id="UP000755654"/>
    </source>
</evidence>
<comment type="caution">
    <text evidence="8">The sequence shown here is derived from an EMBL/GenBank/DDBJ whole genome shotgun (WGS) entry which is preliminary data.</text>
</comment>
<evidence type="ECO:0000256" key="6">
    <source>
        <dbReference type="SAM" id="Phobius"/>
    </source>
</evidence>
<keyword evidence="4 6" id="KW-1133">Transmembrane helix</keyword>
<feature type="transmembrane region" description="Helical" evidence="6">
    <location>
        <begin position="267"/>
        <end position="292"/>
    </location>
</feature>
<feature type="transmembrane region" description="Helical" evidence="6">
    <location>
        <begin position="9"/>
        <end position="32"/>
    </location>
</feature>
<dbReference type="InterPro" id="IPR042094">
    <property type="entry name" value="T2SS_GspF_sf"/>
</dbReference>
<keyword evidence="5 6" id="KW-0472">Membrane</keyword>
<dbReference type="RefSeq" id="WP_215885204.1">
    <property type="nucleotide sequence ID" value="NZ_JAAOMP010000172.1"/>
</dbReference>
<reference evidence="8 9" key="1">
    <citation type="journal article" date="2021" name="ISME J.">
        <title>Genomic evolution of the class Acidithiobacillia: deep-branching Proteobacteria living in extreme acidic conditions.</title>
        <authorList>
            <person name="Moya-Beltran A."/>
            <person name="Beard S."/>
            <person name="Rojas-Villalobos C."/>
            <person name="Issotta F."/>
            <person name="Gallardo Y."/>
            <person name="Ulloa R."/>
            <person name="Giaveno A."/>
            <person name="Degli Esposti M."/>
            <person name="Johnson D.B."/>
            <person name="Quatrini R."/>
        </authorList>
    </citation>
    <scope>NUCLEOTIDE SEQUENCE [LARGE SCALE GENOMIC DNA]</scope>
    <source>
        <strain evidence="8 9">RW2</strain>
    </source>
</reference>
<keyword evidence="3 6" id="KW-0812">Transmembrane</keyword>
<evidence type="ECO:0000313" key="8">
    <source>
        <dbReference type="EMBL" id="MBU2761724.1"/>
    </source>
</evidence>
<dbReference type="PANTHER" id="PTHR35007:SF2">
    <property type="entry name" value="PILUS ASSEMBLE PROTEIN"/>
    <property type="match status" value="1"/>
</dbReference>
<evidence type="ECO:0000256" key="3">
    <source>
        <dbReference type="ARBA" id="ARBA00022692"/>
    </source>
</evidence>
<dbReference type="Gene3D" id="1.20.81.30">
    <property type="entry name" value="Type II secretion system (T2SS), domain F"/>
    <property type="match status" value="1"/>
</dbReference>
<dbReference type="InterPro" id="IPR018076">
    <property type="entry name" value="T2SS_GspF_dom"/>
</dbReference>
<dbReference type="Pfam" id="PF00482">
    <property type="entry name" value="T2SSF"/>
    <property type="match status" value="1"/>
</dbReference>
<dbReference type="Proteomes" id="UP000755654">
    <property type="component" value="Unassembled WGS sequence"/>
</dbReference>
<evidence type="ECO:0000256" key="1">
    <source>
        <dbReference type="ARBA" id="ARBA00004651"/>
    </source>
</evidence>
<name>A0ABS6A2R9_9PROT</name>
<keyword evidence="2" id="KW-1003">Cell membrane</keyword>
<evidence type="ECO:0000256" key="5">
    <source>
        <dbReference type="ARBA" id="ARBA00023136"/>
    </source>
</evidence>
<dbReference type="EMBL" id="JAAOMP010000172">
    <property type="protein sequence ID" value="MBU2761724.1"/>
    <property type="molecule type" value="Genomic_DNA"/>
</dbReference>
<dbReference type="PANTHER" id="PTHR35007">
    <property type="entry name" value="INTEGRAL MEMBRANE PROTEIN-RELATED"/>
    <property type="match status" value="1"/>
</dbReference>
<evidence type="ECO:0000259" key="7">
    <source>
        <dbReference type="Pfam" id="PF00482"/>
    </source>
</evidence>
<comment type="subcellular location">
    <subcellularLocation>
        <location evidence="1">Cell membrane</location>
        <topology evidence="1">Multi-pass membrane protein</topology>
    </subcellularLocation>
</comment>
<feature type="transmembrane region" description="Helical" evidence="6">
    <location>
        <begin position="121"/>
        <end position="139"/>
    </location>
</feature>
<evidence type="ECO:0000256" key="2">
    <source>
        <dbReference type="ARBA" id="ARBA00022475"/>
    </source>
</evidence>
<protein>
    <submittedName>
        <fullName evidence="8">Type II secretion system F family protein</fullName>
    </submittedName>
</protein>
<sequence length="294" mass="32808">MPSILPESLLWSAVFVAGLVTSLLIVAVGVFWQRVPAEDRSYYDQLPPLLRLLWPPVRAISFSITARFPPAWLERTHRHLALASALFLMAPEDYISLQIVSGLVMALLALFSALILSLSVWLPTVLGFIFGALLPMLWLRERRLRRNREILRMLPIYLDYLTLAVEAGLNFTSALSQAIANGPAGILRQELNLVQRDIKAGLTRSKALRRLHERVAVPEIGALVAAVNQAEQTGGSLGNILRTQAERSRMERFQRAEKAAMEAPVKLLGPLVMFIFPVSFLIIAFPIVMMLLHS</sequence>
<feature type="transmembrane region" description="Helical" evidence="6">
    <location>
        <begin position="94"/>
        <end position="115"/>
    </location>
</feature>
<accession>A0ABS6A2R9</accession>
<evidence type="ECO:0000256" key="4">
    <source>
        <dbReference type="ARBA" id="ARBA00022989"/>
    </source>
</evidence>
<proteinExistence type="predicted"/>
<feature type="domain" description="Type II secretion system protein GspF" evidence="7">
    <location>
        <begin position="158"/>
        <end position="283"/>
    </location>
</feature>
<gene>
    <name evidence="8" type="ORF">HAP95_16455</name>
</gene>
<keyword evidence="9" id="KW-1185">Reference proteome</keyword>
<organism evidence="8 9">
    <name type="scientific">Acidithiobacillus sulfurivorans</name>
    <dbReference type="NCBI Taxonomy" id="1958756"/>
    <lineage>
        <taxon>Bacteria</taxon>
        <taxon>Pseudomonadati</taxon>
        <taxon>Pseudomonadota</taxon>
        <taxon>Acidithiobacillia</taxon>
        <taxon>Acidithiobacillales</taxon>
        <taxon>Acidithiobacillaceae</taxon>
        <taxon>Acidithiobacillus</taxon>
    </lineage>
</organism>